<dbReference type="GO" id="GO:0015627">
    <property type="term" value="C:type II protein secretion system complex"/>
    <property type="evidence" value="ECO:0007669"/>
    <property type="project" value="InterPro"/>
</dbReference>
<evidence type="ECO:0000256" key="6">
    <source>
        <dbReference type="ARBA" id="ARBA00022519"/>
    </source>
</evidence>
<comment type="caution">
    <text evidence="11">The sequence shown here is derived from an EMBL/GenBank/DDBJ whole genome shotgun (WGS) entry which is preliminary data.</text>
</comment>
<keyword evidence="9" id="KW-0472">Membrane</keyword>
<evidence type="ECO:0000256" key="2">
    <source>
        <dbReference type="ARBA" id="ARBA00007208"/>
    </source>
</evidence>
<evidence type="ECO:0000256" key="7">
    <source>
        <dbReference type="ARBA" id="ARBA00022692"/>
    </source>
</evidence>
<keyword evidence="6" id="KW-0997">Cell inner membrane</keyword>
<name>A0A3N9U100_9VIBR</name>
<reference evidence="11 12" key="1">
    <citation type="submission" date="2018-11" db="EMBL/GenBank/DDBJ databases">
        <title>Vibrio LJC006 sp. nov., isolated from seawater during the bloom of the enteromorpha.</title>
        <authorList>
            <person name="Liang J."/>
        </authorList>
    </citation>
    <scope>NUCLEOTIDE SEQUENCE [LARGE SCALE GENOMIC DNA]</scope>
    <source>
        <strain evidence="11 12">LJC006</strain>
    </source>
</reference>
<evidence type="ECO:0000256" key="5">
    <source>
        <dbReference type="ARBA" id="ARBA00022475"/>
    </source>
</evidence>
<evidence type="ECO:0000313" key="11">
    <source>
        <dbReference type="EMBL" id="RQW61386.1"/>
    </source>
</evidence>
<evidence type="ECO:0000256" key="1">
    <source>
        <dbReference type="ARBA" id="ARBA00004533"/>
    </source>
</evidence>
<gene>
    <name evidence="11" type="ORF">EES38_19945</name>
</gene>
<proteinExistence type="inferred from homology"/>
<dbReference type="GO" id="GO:0005886">
    <property type="term" value="C:plasma membrane"/>
    <property type="evidence" value="ECO:0007669"/>
    <property type="project" value="UniProtKB-SubCell"/>
</dbReference>
<dbReference type="AlphaFoldDB" id="A0A3N9U100"/>
<evidence type="ECO:0000256" key="8">
    <source>
        <dbReference type="ARBA" id="ARBA00022927"/>
    </source>
</evidence>
<evidence type="ECO:0000313" key="12">
    <source>
        <dbReference type="Proteomes" id="UP000281112"/>
    </source>
</evidence>
<dbReference type="InterPro" id="IPR022792">
    <property type="entry name" value="T2SS_protein-GspN"/>
</dbReference>
<keyword evidence="7" id="KW-0812">Transmembrane</keyword>
<evidence type="ECO:0000256" key="9">
    <source>
        <dbReference type="ARBA" id="ARBA00023136"/>
    </source>
</evidence>
<evidence type="ECO:0000256" key="10">
    <source>
        <dbReference type="ARBA" id="ARBA00030772"/>
    </source>
</evidence>
<evidence type="ECO:0000256" key="3">
    <source>
        <dbReference type="ARBA" id="ARBA00021563"/>
    </source>
</evidence>
<dbReference type="EMBL" id="RJVQ01000013">
    <property type="protein sequence ID" value="RQW61386.1"/>
    <property type="molecule type" value="Genomic_DNA"/>
</dbReference>
<sequence>MRNKLTLGGLLFTVFLVSVIAHIPAQVIFLFDQKLPKALVVSDVSGSIWNGKSTNIRWQQGNRTVDLGAVNWKIDWPALFLGKLALDTRFGQNSSMDLSGKGKLTLSVGQIEIDSLTIRFPIDKVVQQLTLPVPYSASGYGMVTAQNFIWQKEQGLCTSGSGVIQLNNAELNVLSQEYDLGLVKVNLSCEGSDIAFRGNQSSVMLQSGAQGHIAQRQFGAEGSITPKQNVPSALIDIMQNWPKDGNGYRFNINRSW</sequence>
<dbReference type="Pfam" id="PF01203">
    <property type="entry name" value="T2SSN"/>
    <property type="match status" value="1"/>
</dbReference>
<dbReference type="GO" id="GO:0015628">
    <property type="term" value="P:protein secretion by the type II secretion system"/>
    <property type="evidence" value="ECO:0007669"/>
    <property type="project" value="InterPro"/>
</dbReference>
<protein>
    <recommendedName>
        <fullName evidence="3">Type II secretion system protein N</fullName>
    </recommendedName>
    <alternativeName>
        <fullName evidence="10">General secretion pathway protein N</fullName>
    </alternativeName>
</protein>
<comment type="subcellular location">
    <subcellularLocation>
        <location evidence="1">Cell inner membrane</location>
    </subcellularLocation>
</comment>
<dbReference type="Proteomes" id="UP000281112">
    <property type="component" value="Unassembled WGS sequence"/>
</dbReference>
<organism evidence="11 12">
    <name type="scientific">Vibrio viridaestus</name>
    <dbReference type="NCBI Taxonomy" id="2487322"/>
    <lineage>
        <taxon>Bacteria</taxon>
        <taxon>Pseudomonadati</taxon>
        <taxon>Pseudomonadota</taxon>
        <taxon>Gammaproteobacteria</taxon>
        <taxon>Vibrionales</taxon>
        <taxon>Vibrionaceae</taxon>
        <taxon>Vibrio</taxon>
    </lineage>
</organism>
<dbReference type="OrthoDB" id="6118198at2"/>
<keyword evidence="12" id="KW-1185">Reference proteome</keyword>
<keyword evidence="4" id="KW-0813">Transport</keyword>
<dbReference type="RefSeq" id="WP_124938974.1">
    <property type="nucleotide sequence ID" value="NZ_RJVQ01000013.1"/>
</dbReference>
<keyword evidence="8" id="KW-0653">Protein transport</keyword>
<comment type="similarity">
    <text evidence="2">Belongs to the GSP N family.</text>
</comment>
<evidence type="ECO:0000256" key="4">
    <source>
        <dbReference type="ARBA" id="ARBA00022448"/>
    </source>
</evidence>
<accession>A0A3N9U100</accession>
<keyword evidence="5" id="KW-1003">Cell membrane</keyword>